<organism evidence="2">
    <name type="scientific">marine sediment metagenome</name>
    <dbReference type="NCBI Taxonomy" id="412755"/>
    <lineage>
        <taxon>unclassified sequences</taxon>
        <taxon>metagenomes</taxon>
        <taxon>ecological metagenomes</taxon>
    </lineage>
</organism>
<accession>A0A0F8ZTA5</accession>
<comment type="caution">
    <text evidence="2">The sequence shown here is derived from an EMBL/GenBank/DDBJ whole genome shotgun (WGS) entry which is preliminary data.</text>
</comment>
<name>A0A0F8ZTA5_9ZZZZ</name>
<dbReference type="AlphaFoldDB" id="A0A0F8ZTA5"/>
<proteinExistence type="predicted"/>
<protein>
    <submittedName>
        <fullName evidence="2">Uncharacterized protein</fullName>
    </submittedName>
</protein>
<gene>
    <name evidence="2" type="ORF">LCGC14_2996970</name>
</gene>
<evidence type="ECO:0000256" key="1">
    <source>
        <dbReference type="SAM" id="MobiDB-lite"/>
    </source>
</evidence>
<sequence length="76" mass="8637">MTLVPSSESARVRAPADTTIHRAPGGSAKCKHWWRIKTPNGPTASARCKLCRATREYETGFVVVWTPRKRTRRERT</sequence>
<dbReference type="EMBL" id="LAZR01061642">
    <property type="protein sequence ID" value="KKK63171.1"/>
    <property type="molecule type" value="Genomic_DNA"/>
</dbReference>
<feature type="region of interest" description="Disordered" evidence="1">
    <location>
        <begin position="1"/>
        <end position="25"/>
    </location>
</feature>
<reference evidence="2" key="1">
    <citation type="journal article" date="2015" name="Nature">
        <title>Complex archaea that bridge the gap between prokaryotes and eukaryotes.</title>
        <authorList>
            <person name="Spang A."/>
            <person name="Saw J.H."/>
            <person name="Jorgensen S.L."/>
            <person name="Zaremba-Niedzwiedzka K."/>
            <person name="Martijn J."/>
            <person name="Lind A.E."/>
            <person name="van Eijk R."/>
            <person name="Schleper C."/>
            <person name="Guy L."/>
            <person name="Ettema T.J."/>
        </authorList>
    </citation>
    <scope>NUCLEOTIDE SEQUENCE</scope>
</reference>
<evidence type="ECO:0000313" key="2">
    <source>
        <dbReference type="EMBL" id="KKK63171.1"/>
    </source>
</evidence>